<dbReference type="FunFam" id="3.30.565.10:FF:000006">
    <property type="entry name" value="Sensor histidine kinase WalK"/>
    <property type="match status" value="1"/>
</dbReference>
<evidence type="ECO:0000256" key="6">
    <source>
        <dbReference type="ARBA" id="ARBA00023012"/>
    </source>
</evidence>
<dbReference type="Pfam" id="PF02518">
    <property type="entry name" value="HATPase_c"/>
    <property type="match status" value="1"/>
</dbReference>
<dbReference type="PRINTS" id="PR00344">
    <property type="entry name" value="BCTRLSENSOR"/>
</dbReference>
<comment type="catalytic activity">
    <reaction evidence="1">
        <text>ATP + protein L-histidine = ADP + protein N-phospho-L-histidine.</text>
        <dbReference type="EC" id="2.7.13.3"/>
    </reaction>
</comment>
<dbReference type="SMART" id="SM00387">
    <property type="entry name" value="HATPase_c"/>
    <property type="match status" value="1"/>
</dbReference>
<feature type="non-terminal residue" evidence="8">
    <location>
        <position position="1"/>
    </location>
</feature>
<evidence type="ECO:0000313" key="8">
    <source>
        <dbReference type="EMBL" id="KKS44311.1"/>
    </source>
</evidence>
<evidence type="ECO:0000256" key="4">
    <source>
        <dbReference type="ARBA" id="ARBA00022679"/>
    </source>
</evidence>
<dbReference type="Gene3D" id="3.30.565.10">
    <property type="entry name" value="Histidine kinase-like ATPase, C-terminal domain"/>
    <property type="match status" value="1"/>
</dbReference>
<dbReference type="InterPro" id="IPR003661">
    <property type="entry name" value="HisK_dim/P_dom"/>
</dbReference>
<dbReference type="PANTHER" id="PTHR45453">
    <property type="entry name" value="PHOSPHATE REGULON SENSOR PROTEIN PHOR"/>
    <property type="match status" value="1"/>
</dbReference>
<dbReference type="Pfam" id="PF00512">
    <property type="entry name" value="HisKA"/>
    <property type="match status" value="1"/>
</dbReference>
<evidence type="ECO:0000256" key="5">
    <source>
        <dbReference type="ARBA" id="ARBA00022777"/>
    </source>
</evidence>
<organism evidence="8 9">
    <name type="scientific">candidate division CPR1 bacterium GW2011_GWA2_42_17</name>
    <dbReference type="NCBI Taxonomy" id="1618341"/>
    <lineage>
        <taxon>Bacteria</taxon>
        <taxon>candidate division CPR1</taxon>
    </lineage>
</organism>
<dbReference type="AlphaFoldDB" id="A0A0G1BD72"/>
<comment type="caution">
    <text evidence="8">The sequence shown here is derived from an EMBL/GenBank/DDBJ whole genome shotgun (WGS) entry which is preliminary data.</text>
</comment>
<dbReference type="InterPro" id="IPR004358">
    <property type="entry name" value="Sig_transdc_His_kin-like_C"/>
</dbReference>
<dbReference type="GO" id="GO:0004721">
    <property type="term" value="F:phosphoprotein phosphatase activity"/>
    <property type="evidence" value="ECO:0007669"/>
    <property type="project" value="TreeGrafter"/>
</dbReference>
<dbReference type="EC" id="2.7.13.3" evidence="2"/>
<dbReference type="InterPro" id="IPR036097">
    <property type="entry name" value="HisK_dim/P_sf"/>
</dbReference>
<dbReference type="GO" id="GO:0016036">
    <property type="term" value="P:cellular response to phosphate starvation"/>
    <property type="evidence" value="ECO:0007669"/>
    <property type="project" value="TreeGrafter"/>
</dbReference>
<dbReference type="GO" id="GO:0005886">
    <property type="term" value="C:plasma membrane"/>
    <property type="evidence" value="ECO:0007669"/>
    <property type="project" value="TreeGrafter"/>
</dbReference>
<keyword evidence="3" id="KW-0597">Phosphoprotein</keyword>
<evidence type="ECO:0000256" key="3">
    <source>
        <dbReference type="ARBA" id="ARBA00022553"/>
    </source>
</evidence>
<dbReference type="GO" id="GO:0000155">
    <property type="term" value="F:phosphorelay sensor kinase activity"/>
    <property type="evidence" value="ECO:0007669"/>
    <property type="project" value="InterPro"/>
</dbReference>
<protein>
    <recommendedName>
        <fullName evidence="2">histidine kinase</fullName>
        <ecNumber evidence="2">2.7.13.3</ecNumber>
    </recommendedName>
</protein>
<dbReference type="SUPFAM" id="SSF55874">
    <property type="entry name" value="ATPase domain of HSP90 chaperone/DNA topoisomerase II/histidine kinase"/>
    <property type="match status" value="1"/>
</dbReference>
<dbReference type="InterPro" id="IPR005467">
    <property type="entry name" value="His_kinase_dom"/>
</dbReference>
<keyword evidence="4" id="KW-0808">Transferase</keyword>
<feature type="domain" description="Histidine kinase" evidence="7">
    <location>
        <begin position="4"/>
        <end position="217"/>
    </location>
</feature>
<dbReference type="InterPro" id="IPR036890">
    <property type="entry name" value="HATPase_C_sf"/>
</dbReference>
<evidence type="ECO:0000313" key="9">
    <source>
        <dbReference type="Proteomes" id="UP000034875"/>
    </source>
</evidence>
<reference evidence="8 9" key="1">
    <citation type="journal article" date="2015" name="Nature">
        <title>rRNA introns, odd ribosomes, and small enigmatic genomes across a large radiation of phyla.</title>
        <authorList>
            <person name="Brown C.T."/>
            <person name="Hug L.A."/>
            <person name="Thomas B.C."/>
            <person name="Sharon I."/>
            <person name="Castelle C.J."/>
            <person name="Singh A."/>
            <person name="Wilkins M.J."/>
            <person name="Williams K.H."/>
            <person name="Banfield J.F."/>
        </authorList>
    </citation>
    <scope>NUCLEOTIDE SEQUENCE [LARGE SCALE GENOMIC DNA]</scope>
</reference>
<keyword evidence="6" id="KW-0902">Two-component regulatory system</keyword>
<name>A0A0G1BD72_9BACT</name>
<dbReference type="PROSITE" id="PS50109">
    <property type="entry name" value="HIS_KIN"/>
    <property type="match status" value="1"/>
</dbReference>
<dbReference type="PANTHER" id="PTHR45453:SF1">
    <property type="entry name" value="PHOSPHATE REGULON SENSOR PROTEIN PHOR"/>
    <property type="match status" value="1"/>
</dbReference>
<sequence length="226" mass="25639">LLADISHELRTPLSIMHLVVEDLKEGGDDSADFMMDLEQELQRLESLVDDLTLLGYPKNKDELFPFQPMVDVEKIIQETIHRLQQLIDEKSLVMVFKSSGCRMNTNPELLSRLVINLLTNAIKYSHNGGEIRVNLICDNHAHILEVQDFGIGIPVHQQKFIFERFYRADNSRTREHGGIGLGLAIVKWIVEMHKGSIEVISEDGKGALFRIVIPTIDHSDLFVTNG</sequence>
<keyword evidence="5" id="KW-0418">Kinase</keyword>
<dbReference type="SMART" id="SM00388">
    <property type="entry name" value="HisKA"/>
    <property type="match status" value="1"/>
</dbReference>
<accession>A0A0G1BD72</accession>
<dbReference type="CDD" id="cd00075">
    <property type="entry name" value="HATPase"/>
    <property type="match status" value="1"/>
</dbReference>
<proteinExistence type="predicted"/>
<evidence type="ECO:0000256" key="2">
    <source>
        <dbReference type="ARBA" id="ARBA00012438"/>
    </source>
</evidence>
<dbReference type="CDD" id="cd00082">
    <property type="entry name" value="HisKA"/>
    <property type="match status" value="1"/>
</dbReference>
<dbReference type="Gene3D" id="1.10.287.130">
    <property type="match status" value="1"/>
</dbReference>
<dbReference type="EMBL" id="LCCZ01000007">
    <property type="protein sequence ID" value="KKS44311.1"/>
    <property type="molecule type" value="Genomic_DNA"/>
</dbReference>
<dbReference type="Proteomes" id="UP000034875">
    <property type="component" value="Unassembled WGS sequence"/>
</dbReference>
<evidence type="ECO:0000256" key="1">
    <source>
        <dbReference type="ARBA" id="ARBA00000085"/>
    </source>
</evidence>
<dbReference type="InterPro" id="IPR003594">
    <property type="entry name" value="HATPase_dom"/>
</dbReference>
<evidence type="ECO:0000259" key="7">
    <source>
        <dbReference type="PROSITE" id="PS50109"/>
    </source>
</evidence>
<dbReference type="InterPro" id="IPR050351">
    <property type="entry name" value="BphY/WalK/GraS-like"/>
</dbReference>
<dbReference type="SUPFAM" id="SSF47384">
    <property type="entry name" value="Homodimeric domain of signal transducing histidine kinase"/>
    <property type="match status" value="1"/>
</dbReference>
<gene>
    <name evidence="8" type="ORF">UV05_C0007G0001</name>
</gene>